<feature type="transmembrane region" description="Helical" evidence="5">
    <location>
        <begin position="409"/>
        <end position="429"/>
    </location>
</feature>
<name>A0A0G0AQU1_9BACT</name>
<dbReference type="InterPro" id="IPR052556">
    <property type="entry name" value="PolySynth_Transporter"/>
</dbReference>
<feature type="transmembrane region" description="Helical" evidence="5">
    <location>
        <begin position="84"/>
        <end position="105"/>
    </location>
</feature>
<feature type="transmembrane region" description="Helical" evidence="5">
    <location>
        <begin position="247"/>
        <end position="267"/>
    </location>
</feature>
<feature type="transmembrane region" description="Helical" evidence="5">
    <location>
        <begin position="40"/>
        <end position="63"/>
    </location>
</feature>
<feature type="transmembrane region" description="Helical" evidence="5">
    <location>
        <begin position="165"/>
        <end position="187"/>
    </location>
</feature>
<comment type="subcellular location">
    <subcellularLocation>
        <location evidence="1">Membrane</location>
        <topology evidence="1">Multi-pass membrane protein</topology>
    </subcellularLocation>
</comment>
<evidence type="ECO:0000313" key="7">
    <source>
        <dbReference type="Proteomes" id="UP000034927"/>
    </source>
</evidence>
<feature type="transmembrane region" description="Helical" evidence="5">
    <location>
        <begin position="7"/>
        <end position="25"/>
    </location>
</feature>
<dbReference type="GO" id="GO:0016020">
    <property type="term" value="C:membrane"/>
    <property type="evidence" value="ECO:0007669"/>
    <property type="project" value="UniProtKB-SubCell"/>
</dbReference>
<dbReference type="InterPro" id="IPR002797">
    <property type="entry name" value="Polysacc_synth"/>
</dbReference>
<dbReference type="AlphaFoldDB" id="A0A0G0AQU1"/>
<evidence type="ECO:0000256" key="2">
    <source>
        <dbReference type="ARBA" id="ARBA00022692"/>
    </source>
</evidence>
<dbReference type="EMBL" id="LBPO01000005">
    <property type="protein sequence ID" value="KKP59209.1"/>
    <property type="molecule type" value="Genomic_DNA"/>
</dbReference>
<feature type="transmembrane region" description="Helical" evidence="5">
    <location>
        <begin position="111"/>
        <end position="134"/>
    </location>
</feature>
<evidence type="ECO:0000256" key="5">
    <source>
        <dbReference type="SAM" id="Phobius"/>
    </source>
</evidence>
<dbReference type="PANTHER" id="PTHR43424:SF1">
    <property type="entry name" value="LOCUS PUTATIVE PROTEIN 1-RELATED"/>
    <property type="match status" value="1"/>
</dbReference>
<feature type="transmembrane region" description="Helical" evidence="5">
    <location>
        <begin position="352"/>
        <end position="371"/>
    </location>
</feature>
<feature type="transmembrane region" description="Helical" evidence="5">
    <location>
        <begin position="288"/>
        <end position="308"/>
    </location>
</feature>
<feature type="transmembrane region" description="Helical" evidence="5">
    <location>
        <begin position="320"/>
        <end position="340"/>
    </location>
</feature>
<keyword evidence="2 5" id="KW-0812">Transmembrane</keyword>
<evidence type="ECO:0000313" key="6">
    <source>
        <dbReference type="EMBL" id="KKP59209.1"/>
    </source>
</evidence>
<feature type="transmembrane region" description="Helical" evidence="5">
    <location>
        <begin position="208"/>
        <end position="235"/>
    </location>
</feature>
<accession>A0A0G0AQU1</accession>
<evidence type="ECO:0000256" key="3">
    <source>
        <dbReference type="ARBA" id="ARBA00022989"/>
    </source>
</evidence>
<gene>
    <name evidence="6" type="ORF">UR53_C0005G0008</name>
</gene>
<evidence type="ECO:0000256" key="4">
    <source>
        <dbReference type="ARBA" id="ARBA00023136"/>
    </source>
</evidence>
<feature type="transmembrane region" description="Helical" evidence="5">
    <location>
        <begin position="141"/>
        <end position="159"/>
    </location>
</feature>
<dbReference type="Pfam" id="PF01943">
    <property type="entry name" value="Polysacc_synt"/>
    <property type="match status" value="1"/>
</dbReference>
<feature type="transmembrane region" description="Helical" evidence="5">
    <location>
        <begin position="435"/>
        <end position="459"/>
    </location>
</feature>
<reference evidence="6 7" key="1">
    <citation type="journal article" date="2015" name="Nature">
        <title>rRNA introns, odd ribosomes, and small enigmatic genomes across a large radiation of phyla.</title>
        <authorList>
            <person name="Brown C.T."/>
            <person name="Hug L.A."/>
            <person name="Thomas B.C."/>
            <person name="Sharon I."/>
            <person name="Castelle C.J."/>
            <person name="Singh A."/>
            <person name="Wilkins M.J."/>
            <person name="Williams K.H."/>
            <person name="Banfield J.F."/>
        </authorList>
    </citation>
    <scope>NUCLEOTIDE SEQUENCE [LARGE SCALE GENOMIC DNA]</scope>
</reference>
<sequence length="469" mass="53203">MNKLTKNYLFSISYQILLIVVPLITTPHLSRTLGPEGIGIYSYTATITMYFSLIGFLGIMNYGNRQIAQNKSSKKILSATFSEIYSFQIYSFFIIIIIYIFYAVFFSSFKIIMVVWLFQLLAAALDITWFYFGIEKFNIAITRNIIVKILSVILIFVLVRDSSNLVVYIAILSFGTLFSQIFLWLYLPKFAIFKLVSIRSIRSHFKPLMILFVPIIAVSIYTIFGKLILGAFIGFSDTGVFENSLKIMSLPTGVITALGVVMLPRATSLVKENNHEELDVFTKKSIDWSLYLSIGMTFGLILIAPQVIPIFLGEGFENSVLIVSILSISIPFISIANVFRTQYILPYEKDKIYVKSVIFGAITNLLIIFSFVKWLGIVGVALGVVASEFVVFTYQYFHVREVYQVKKMAIKSILFILSGLSMLLVIQKLDVLFDNILVLIFMQIFLGFIVYSVFSMVLVKVLSKSIIHN</sequence>
<protein>
    <submittedName>
        <fullName evidence="6">Polysaccharide biosynthesis protein</fullName>
    </submittedName>
</protein>
<feature type="transmembrane region" description="Helical" evidence="5">
    <location>
        <begin position="377"/>
        <end position="397"/>
    </location>
</feature>
<dbReference type="Proteomes" id="UP000034927">
    <property type="component" value="Unassembled WGS sequence"/>
</dbReference>
<organism evidence="6 7">
    <name type="scientific">Candidatus Magasanikbacteria bacterium GW2011_GWC2_34_16</name>
    <dbReference type="NCBI Taxonomy" id="1619045"/>
    <lineage>
        <taxon>Bacteria</taxon>
        <taxon>Candidatus Magasanikiibacteriota</taxon>
    </lineage>
</organism>
<keyword evidence="4 5" id="KW-0472">Membrane</keyword>
<comment type="caution">
    <text evidence="6">The sequence shown here is derived from an EMBL/GenBank/DDBJ whole genome shotgun (WGS) entry which is preliminary data.</text>
</comment>
<dbReference type="PANTHER" id="PTHR43424">
    <property type="entry name" value="LOCUS PUTATIVE PROTEIN 1-RELATED"/>
    <property type="match status" value="1"/>
</dbReference>
<keyword evidence="3 5" id="KW-1133">Transmembrane helix</keyword>
<evidence type="ECO:0000256" key="1">
    <source>
        <dbReference type="ARBA" id="ARBA00004141"/>
    </source>
</evidence>
<proteinExistence type="predicted"/>